<sequence>MNLEDIATVFSTDLYANLGLTRSDIQFMIDKISFFIGEVYNPFLLNKLDESFEGAVRKEVSAELQRTFDNYRNPFEYLSTESKRLFPVADGLQRLYEIYGLFEATLDHYKFLRANKYSLQNFCQAELWDQICKTFGDGKIVLPLFGYCDGFQSGNPLGTYANEGSLETFYV</sequence>
<keyword evidence="2" id="KW-1185">Reference proteome</keyword>
<organism evidence="1 2">
    <name type="scientific">Eretmocerus hayati</name>
    <dbReference type="NCBI Taxonomy" id="131215"/>
    <lineage>
        <taxon>Eukaryota</taxon>
        <taxon>Metazoa</taxon>
        <taxon>Ecdysozoa</taxon>
        <taxon>Arthropoda</taxon>
        <taxon>Hexapoda</taxon>
        <taxon>Insecta</taxon>
        <taxon>Pterygota</taxon>
        <taxon>Neoptera</taxon>
        <taxon>Endopterygota</taxon>
        <taxon>Hymenoptera</taxon>
        <taxon>Apocrita</taxon>
        <taxon>Proctotrupomorpha</taxon>
        <taxon>Chalcidoidea</taxon>
        <taxon>Aphelinidae</taxon>
        <taxon>Aphelininae</taxon>
        <taxon>Eretmocerus</taxon>
    </lineage>
</organism>
<comment type="caution">
    <text evidence="1">The sequence shown here is derived from an EMBL/GenBank/DDBJ whole genome shotgun (WGS) entry which is preliminary data.</text>
</comment>
<dbReference type="Proteomes" id="UP001239111">
    <property type="component" value="Chromosome 2"/>
</dbReference>
<protein>
    <submittedName>
        <fullName evidence="1">Uncharacterized protein</fullName>
    </submittedName>
</protein>
<evidence type="ECO:0000313" key="1">
    <source>
        <dbReference type="EMBL" id="KAJ8678259.1"/>
    </source>
</evidence>
<accession>A0ACC2P6Q1</accession>
<evidence type="ECO:0000313" key="2">
    <source>
        <dbReference type="Proteomes" id="UP001239111"/>
    </source>
</evidence>
<reference evidence="1" key="1">
    <citation type="submission" date="2023-04" db="EMBL/GenBank/DDBJ databases">
        <title>A chromosome-level genome assembly of the parasitoid wasp Eretmocerus hayati.</title>
        <authorList>
            <person name="Zhong Y."/>
            <person name="Liu S."/>
            <person name="Liu Y."/>
        </authorList>
    </citation>
    <scope>NUCLEOTIDE SEQUENCE</scope>
    <source>
        <strain evidence="1">ZJU_SS_LIU_2023</strain>
    </source>
</reference>
<name>A0ACC2P6Q1_9HYME</name>
<proteinExistence type="predicted"/>
<gene>
    <name evidence="1" type="ORF">QAD02_014046</name>
</gene>
<dbReference type="EMBL" id="CM056742">
    <property type="protein sequence ID" value="KAJ8678259.1"/>
    <property type="molecule type" value="Genomic_DNA"/>
</dbReference>